<evidence type="ECO:0000256" key="2">
    <source>
        <dbReference type="ARBA" id="ARBA00022670"/>
    </source>
</evidence>
<dbReference type="PANTHER" id="PTHR32060">
    <property type="entry name" value="TAIL-SPECIFIC PROTEASE"/>
    <property type="match status" value="1"/>
</dbReference>
<protein>
    <submittedName>
        <fullName evidence="6">C-terminal processing peptidase</fullName>
        <ecNumber evidence="6">3.4.21.102</ecNumber>
    </submittedName>
</protein>
<evidence type="ECO:0000256" key="1">
    <source>
        <dbReference type="ARBA" id="ARBA00009179"/>
    </source>
</evidence>
<dbReference type="SMART" id="SM00245">
    <property type="entry name" value="TSPc"/>
    <property type="match status" value="1"/>
</dbReference>
<evidence type="ECO:0000259" key="5">
    <source>
        <dbReference type="PROSITE" id="PS50106"/>
    </source>
</evidence>
<keyword evidence="3 6" id="KW-0378">Hydrolase</keyword>
<dbReference type="InterPro" id="IPR029045">
    <property type="entry name" value="ClpP/crotonase-like_dom_sf"/>
</dbReference>
<proteinExistence type="inferred from homology"/>
<name>F2IFP1_FLUTR</name>
<keyword evidence="2" id="KW-0645">Protease</keyword>
<dbReference type="Pfam" id="PF17804">
    <property type="entry name" value="TSP_NTD"/>
    <property type="match status" value="1"/>
</dbReference>
<dbReference type="InterPro" id="IPR004447">
    <property type="entry name" value="Peptidase_S41A"/>
</dbReference>
<dbReference type="CDD" id="cd07560">
    <property type="entry name" value="Peptidase_S41_CPP"/>
    <property type="match status" value="1"/>
</dbReference>
<dbReference type="RefSeq" id="WP_013685273.1">
    <property type="nucleotide sequence ID" value="NC_015321.1"/>
</dbReference>
<dbReference type="EC" id="3.4.21.102" evidence="6"/>
<dbReference type="PROSITE" id="PS50106">
    <property type="entry name" value="PDZ"/>
    <property type="match status" value="1"/>
</dbReference>
<evidence type="ECO:0000313" key="7">
    <source>
        <dbReference type="Proteomes" id="UP000007463"/>
    </source>
</evidence>
<evidence type="ECO:0000256" key="3">
    <source>
        <dbReference type="ARBA" id="ARBA00022801"/>
    </source>
</evidence>
<dbReference type="PANTHER" id="PTHR32060:SF22">
    <property type="entry name" value="CARBOXYL-TERMINAL-PROCESSING PEPTIDASE 3, CHLOROPLASTIC"/>
    <property type="match status" value="1"/>
</dbReference>
<dbReference type="EMBL" id="CP002542">
    <property type="protein sequence ID" value="AEA42499.1"/>
    <property type="molecule type" value="Genomic_DNA"/>
</dbReference>
<dbReference type="eggNOG" id="COG0793">
    <property type="taxonomic scope" value="Bacteria"/>
</dbReference>
<comment type="similarity">
    <text evidence="1">Belongs to the peptidase S41A family.</text>
</comment>
<reference evidence="7" key="2">
    <citation type="submission" date="2011-02" db="EMBL/GenBank/DDBJ databases">
        <title>The complete genome of Fluviicola taffensis DSM 16823.</title>
        <authorList>
            <consortium name="US DOE Joint Genome Institute (JGI-PGF)"/>
            <person name="Lucas S."/>
            <person name="Copeland A."/>
            <person name="Lapidus A."/>
            <person name="Bruce D."/>
            <person name="Goodwin L."/>
            <person name="Pitluck S."/>
            <person name="Kyrpides N."/>
            <person name="Mavromatis K."/>
            <person name="Ivanova N."/>
            <person name="Mikhailova N."/>
            <person name="Pagani I."/>
            <person name="Chertkov O."/>
            <person name="Detter J.C."/>
            <person name="Han C."/>
            <person name="Tapia R."/>
            <person name="Land M."/>
            <person name="Hauser L."/>
            <person name="Markowitz V."/>
            <person name="Cheng J.-F."/>
            <person name="Hugenholtz P."/>
            <person name="Woyke T."/>
            <person name="Wu D."/>
            <person name="Tindall B."/>
            <person name="Pomrenke H.G."/>
            <person name="Brambilla E."/>
            <person name="Klenk H.-P."/>
            <person name="Eisen J.A."/>
        </authorList>
    </citation>
    <scope>NUCLEOTIDE SEQUENCE [LARGE SCALE GENOMIC DNA]</scope>
    <source>
        <strain evidence="7">DSM 16823 / RW262 / RW262</strain>
    </source>
</reference>
<dbReference type="InterPro" id="IPR005151">
    <property type="entry name" value="Tail-specific_protease"/>
</dbReference>
<dbReference type="STRING" id="755732.Fluta_0494"/>
<reference evidence="6 7" key="1">
    <citation type="journal article" date="2011" name="Stand. Genomic Sci.">
        <title>Complete genome sequence of the gliding freshwater bacterium Fluviicola taffensis type strain (RW262).</title>
        <authorList>
            <person name="Woyke T."/>
            <person name="Chertkov O."/>
            <person name="Lapidus A."/>
            <person name="Nolan M."/>
            <person name="Lucas S."/>
            <person name="Del Rio T.G."/>
            <person name="Tice H."/>
            <person name="Cheng J.F."/>
            <person name="Tapia R."/>
            <person name="Han C."/>
            <person name="Goodwin L."/>
            <person name="Pitluck S."/>
            <person name="Liolios K."/>
            <person name="Pagani I."/>
            <person name="Ivanova N."/>
            <person name="Huntemann M."/>
            <person name="Mavromatis K."/>
            <person name="Mikhailova N."/>
            <person name="Pati A."/>
            <person name="Chen A."/>
            <person name="Palaniappan K."/>
            <person name="Land M."/>
            <person name="Hauser L."/>
            <person name="Brambilla E.M."/>
            <person name="Rohde M."/>
            <person name="Mwirichia R."/>
            <person name="Sikorski J."/>
            <person name="Tindall B.J."/>
            <person name="Goker M."/>
            <person name="Bristow J."/>
            <person name="Eisen J.A."/>
            <person name="Markowitz V."/>
            <person name="Hugenholtz P."/>
            <person name="Klenk H.P."/>
            <person name="Kyrpides N.C."/>
        </authorList>
    </citation>
    <scope>NUCLEOTIDE SEQUENCE [LARGE SCALE GENOMIC DNA]</scope>
    <source>
        <strain evidence="7">DSM 16823 / RW262 / RW262</strain>
    </source>
</reference>
<dbReference type="Proteomes" id="UP000007463">
    <property type="component" value="Chromosome"/>
</dbReference>
<dbReference type="KEGG" id="fte:Fluta_0494"/>
<dbReference type="InterPro" id="IPR040573">
    <property type="entry name" value="TSP_N"/>
</dbReference>
<dbReference type="InterPro" id="IPR002908">
    <property type="entry name" value="Frataxin/CyaY"/>
</dbReference>
<dbReference type="HOGENOM" id="CLU_016199_1_1_10"/>
<dbReference type="MEROPS" id="S41.001"/>
<dbReference type="GO" id="GO:0004252">
    <property type="term" value="F:serine-type endopeptidase activity"/>
    <property type="evidence" value="ECO:0007669"/>
    <property type="project" value="UniProtKB-EC"/>
</dbReference>
<feature type="domain" description="PDZ" evidence="5">
    <location>
        <begin position="236"/>
        <end position="282"/>
    </location>
</feature>
<dbReference type="OrthoDB" id="9812068at2"/>
<dbReference type="Gene3D" id="3.90.226.10">
    <property type="entry name" value="2-enoyl-CoA Hydratase, Chain A, domain 1"/>
    <property type="match status" value="1"/>
</dbReference>
<dbReference type="GO" id="GO:0016226">
    <property type="term" value="P:iron-sulfur cluster assembly"/>
    <property type="evidence" value="ECO:0007669"/>
    <property type="project" value="InterPro"/>
</dbReference>
<dbReference type="AlphaFoldDB" id="F2IFP1"/>
<keyword evidence="7" id="KW-1185">Reference proteome</keyword>
<dbReference type="GO" id="GO:0030288">
    <property type="term" value="C:outer membrane-bounded periplasmic space"/>
    <property type="evidence" value="ECO:0007669"/>
    <property type="project" value="TreeGrafter"/>
</dbReference>
<dbReference type="InterPro" id="IPR001478">
    <property type="entry name" value="PDZ"/>
</dbReference>
<evidence type="ECO:0000256" key="4">
    <source>
        <dbReference type="ARBA" id="ARBA00022825"/>
    </source>
</evidence>
<evidence type="ECO:0000313" key="6">
    <source>
        <dbReference type="EMBL" id="AEA42499.1"/>
    </source>
</evidence>
<dbReference type="PROSITE" id="PS50810">
    <property type="entry name" value="FRATAXIN_2"/>
    <property type="match status" value="1"/>
</dbReference>
<gene>
    <name evidence="6" type="ordered locus">Fluta_0494</name>
</gene>
<accession>F2IFP1</accession>
<dbReference type="SUPFAM" id="SSF52096">
    <property type="entry name" value="ClpP/crotonase"/>
    <property type="match status" value="1"/>
</dbReference>
<dbReference type="GO" id="GO:0007165">
    <property type="term" value="P:signal transduction"/>
    <property type="evidence" value="ECO:0007669"/>
    <property type="project" value="TreeGrafter"/>
</dbReference>
<keyword evidence="4" id="KW-0720">Serine protease</keyword>
<sequence length="696" mass="78517" precursor="true">MRLKFLFTITLLITIGSFYSAAGELDSLSKSVQFLVKRIQSKHVKPRAIDEAYGNQVHDYLISFIDSDNEILRVDDLTYLKGLSSKIPDNIKNGNQFYFNEFQRLVNLRSKEISVFQERFLSTPINLNSTKQFDFNQQQKITESTYKTFWEASLSYSILSEMVAMHPKDSKLLLKDSLVQFEKKARLKIQNRTTNYLESIQNAERLKELYLLAIAMSFDPHSSYFSPSQKKGFFEELSVQKEKFGISYGLDEENRIILTDVLPGSSAWLSNELFTGDFILGIKFGLKNSSWLEIKNGVSGLKELSEAFEKFDGREISIRIKDENGDEIQVDLEKGVVYNDNDNIKNALMLGSQKIGYISLPDFYTNYSADMTEQGCANDMAKCILKLKKDGIQGLILDLRGNGGGSLYEAISLSGIFVDYGPILATQDNLGVVKVLKDINRGFIYDGPLLVLIDEGSASASEIVAAVLQDYQKAIIVGVPSFGKATSQQVWPLDPVVGEIGGIQENPNFGYVSITEGVLYRVNGQSNQVVGVKPDIEVGMTAFDSTQHRERNYKNALIPPPIEKKISFVASSNPLPVAELVAFSVKQRATGIYDSYYKTLDTISSNYNQSKATKLDLASFWNESQKNNQLRTRFKSLSVEPKWPYTVSSNSFDQMVYDKNPILKMYFEDFTKHLNSDIELFEAVGIMDEWLQTINK</sequence>
<dbReference type="GO" id="GO:0008199">
    <property type="term" value="F:ferric iron binding"/>
    <property type="evidence" value="ECO:0007669"/>
    <property type="project" value="InterPro"/>
</dbReference>
<dbReference type="GO" id="GO:0006508">
    <property type="term" value="P:proteolysis"/>
    <property type="evidence" value="ECO:0007669"/>
    <property type="project" value="UniProtKB-KW"/>
</dbReference>
<organism evidence="6 7">
    <name type="scientific">Fluviicola taffensis (strain DSM 16823 / NCIMB 13979 / RW262)</name>
    <dbReference type="NCBI Taxonomy" id="755732"/>
    <lineage>
        <taxon>Bacteria</taxon>
        <taxon>Pseudomonadati</taxon>
        <taxon>Bacteroidota</taxon>
        <taxon>Flavobacteriia</taxon>
        <taxon>Flavobacteriales</taxon>
        <taxon>Crocinitomicaceae</taxon>
        <taxon>Fluviicola</taxon>
    </lineage>
</organism>
<dbReference type="Pfam" id="PF03572">
    <property type="entry name" value="Peptidase_S41"/>
    <property type="match status" value="1"/>
</dbReference>